<feature type="domain" description="ABC transporter" evidence="3">
    <location>
        <begin position="2"/>
        <end position="122"/>
    </location>
</feature>
<evidence type="ECO:0000259" key="3">
    <source>
        <dbReference type="Pfam" id="PF00005"/>
    </source>
</evidence>
<evidence type="ECO:0000313" key="4">
    <source>
        <dbReference type="EMBL" id="OMJ15374.1"/>
    </source>
</evidence>
<dbReference type="Proteomes" id="UP000187283">
    <property type="component" value="Unassembled WGS sequence"/>
</dbReference>
<dbReference type="EMBL" id="LSSN01002699">
    <property type="protein sequence ID" value="OMJ15374.1"/>
    <property type="molecule type" value="Genomic_DNA"/>
</dbReference>
<comment type="caution">
    <text evidence="4">The sequence shown here is derived from an EMBL/GenBank/DDBJ whole genome shotgun (WGS) entry which is preliminary data.</text>
</comment>
<dbReference type="GO" id="GO:0016020">
    <property type="term" value="C:membrane"/>
    <property type="evidence" value="ECO:0007669"/>
    <property type="project" value="InterPro"/>
</dbReference>
<dbReference type="GO" id="GO:0005319">
    <property type="term" value="F:lipid transporter activity"/>
    <property type="evidence" value="ECO:0007669"/>
    <property type="project" value="TreeGrafter"/>
</dbReference>
<accession>A0A1R1XL79</accession>
<dbReference type="OrthoDB" id="5556775at2759"/>
<dbReference type="GO" id="GO:0140359">
    <property type="term" value="F:ABC-type transporter activity"/>
    <property type="evidence" value="ECO:0007669"/>
    <property type="project" value="InterPro"/>
</dbReference>
<dbReference type="AlphaFoldDB" id="A0A1R1XL79"/>
<dbReference type="Gene3D" id="3.40.50.300">
    <property type="entry name" value="P-loop containing nucleotide triphosphate hydrolases"/>
    <property type="match status" value="1"/>
</dbReference>
<dbReference type="InterPro" id="IPR026082">
    <property type="entry name" value="ABCA"/>
</dbReference>
<reference evidence="4 5" key="1">
    <citation type="submission" date="2017-01" db="EMBL/GenBank/DDBJ databases">
        <authorList>
            <person name="Mah S.A."/>
            <person name="Swanson W.J."/>
            <person name="Moy G.W."/>
            <person name="Vacquier V.D."/>
        </authorList>
    </citation>
    <scope>NUCLEOTIDE SEQUENCE [LARGE SCALE GENOMIC DNA]</scope>
    <source>
        <strain evidence="4 5">GSMNP</strain>
    </source>
</reference>
<organism evidence="4 5">
    <name type="scientific">Smittium culicis</name>
    <dbReference type="NCBI Taxonomy" id="133412"/>
    <lineage>
        <taxon>Eukaryota</taxon>
        <taxon>Fungi</taxon>
        <taxon>Fungi incertae sedis</taxon>
        <taxon>Zoopagomycota</taxon>
        <taxon>Kickxellomycotina</taxon>
        <taxon>Harpellomycetes</taxon>
        <taxon>Harpellales</taxon>
        <taxon>Legeriomycetaceae</taxon>
        <taxon>Smittium</taxon>
    </lineage>
</organism>
<keyword evidence="5" id="KW-1185">Reference proteome</keyword>
<dbReference type="PROSITE" id="PS00211">
    <property type="entry name" value="ABC_TRANSPORTER_1"/>
    <property type="match status" value="1"/>
</dbReference>
<dbReference type="InterPro" id="IPR003439">
    <property type="entry name" value="ABC_transporter-like_ATP-bd"/>
</dbReference>
<dbReference type="PANTHER" id="PTHR19229:SF36">
    <property type="entry name" value="ATP-BINDING CASSETTE SUB-FAMILY A MEMBER 2"/>
    <property type="match status" value="1"/>
</dbReference>
<dbReference type="InterPro" id="IPR017871">
    <property type="entry name" value="ABC_transporter-like_CS"/>
</dbReference>
<name>A0A1R1XL79_9FUNG</name>
<evidence type="ECO:0000256" key="2">
    <source>
        <dbReference type="ARBA" id="ARBA00022737"/>
    </source>
</evidence>
<dbReference type="SUPFAM" id="SSF52540">
    <property type="entry name" value="P-loop containing nucleoside triphosphate hydrolases"/>
    <property type="match status" value="1"/>
</dbReference>
<keyword evidence="1" id="KW-0813">Transport</keyword>
<dbReference type="GO" id="GO:0016887">
    <property type="term" value="F:ATP hydrolysis activity"/>
    <property type="evidence" value="ECO:0007669"/>
    <property type="project" value="InterPro"/>
</dbReference>
<dbReference type="STRING" id="133412.A0A1R1XL79"/>
<dbReference type="Pfam" id="PF00005">
    <property type="entry name" value="ABC_tran"/>
    <property type="match status" value="1"/>
</dbReference>
<gene>
    <name evidence="4" type="ORF">AYI70_g7317</name>
</gene>
<sequence>MMGIYKKSSGSAYIAGFDLSTQLSQIYKCVGICPQYDILWGYLTVYDHLLFYARLKKSLLNKALENNTDESAYISQIAENFFLLEIKNKVVKNLSGGQKRLLSIAIAFIGEPKVVFLDEPTTGLDPQMRRLIWNIINKNKKNKTIVLSTHSMEEVEVLCDKVGILVKGRLVCVDSPSKIKHIYGKQYHVTINCNPNNLHRTSQFIEDIIPNNSTVIDSSSNGKTWRVSSSPGIIPNVYKQISSRKSDLYIDDWGINQSTLEDTFISIVSQK</sequence>
<proteinExistence type="predicted"/>
<dbReference type="PANTHER" id="PTHR19229">
    <property type="entry name" value="ATP-BINDING CASSETTE TRANSPORTER SUBFAMILY A ABCA"/>
    <property type="match status" value="1"/>
</dbReference>
<dbReference type="InterPro" id="IPR027417">
    <property type="entry name" value="P-loop_NTPase"/>
</dbReference>
<evidence type="ECO:0000256" key="1">
    <source>
        <dbReference type="ARBA" id="ARBA00022448"/>
    </source>
</evidence>
<evidence type="ECO:0000313" key="5">
    <source>
        <dbReference type="Proteomes" id="UP000187283"/>
    </source>
</evidence>
<keyword evidence="2" id="KW-0677">Repeat</keyword>
<dbReference type="GO" id="GO:0005524">
    <property type="term" value="F:ATP binding"/>
    <property type="evidence" value="ECO:0007669"/>
    <property type="project" value="InterPro"/>
</dbReference>
<protein>
    <submittedName>
        <fullName evidence="4">ABC transporter A family member 8</fullName>
    </submittedName>
</protein>